<dbReference type="InterPro" id="IPR032806">
    <property type="entry name" value="YbfD_N"/>
</dbReference>
<keyword evidence="4" id="KW-1185">Reference proteome</keyword>
<evidence type="ECO:0000259" key="2">
    <source>
        <dbReference type="Pfam" id="PF13808"/>
    </source>
</evidence>
<dbReference type="PANTHER" id="PTHR30298:SF0">
    <property type="entry name" value="PROTEIN YBFL-RELATED"/>
    <property type="match status" value="1"/>
</dbReference>
<dbReference type="RefSeq" id="WP_145275305.1">
    <property type="nucleotide sequence ID" value="NZ_CP036426.1"/>
</dbReference>
<dbReference type="GO" id="GO:0004803">
    <property type="term" value="F:transposase activity"/>
    <property type="evidence" value="ECO:0007669"/>
    <property type="project" value="InterPro"/>
</dbReference>
<dbReference type="InterPro" id="IPR047647">
    <property type="entry name" value="ISAs1_transpos"/>
</dbReference>
<dbReference type="Proteomes" id="UP000317835">
    <property type="component" value="Chromosome"/>
</dbReference>
<dbReference type="GO" id="GO:0003677">
    <property type="term" value="F:DNA binding"/>
    <property type="evidence" value="ECO:0007669"/>
    <property type="project" value="InterPro"/>
</dbReference>
<proteinExistence type="predicted"/>
<feature type="domain" description="Transposase IS4-like" evidence="1">
    <location>
        <begin position="105"/>
        <end position="321"/>
    </location>
</feature>
<reference evidence="3 4" key="1">
    <citation type="submission" date="2019-02" db="EMBL/GenBank/DDBJ databases">
        <title>Deep-cultivation of Planctomycetes and their phenomic and genomic characterization uncovers novel biology.</title>
        <authorList>
            <person name="Wiegand S."/>
            <person name="Jogler M."/>
            <person name="Boedeker C."/>
            <person name="Pinto D."/>
            <person name="Vollmers J."/>
            <person name="Rivas-Marin E."/>
            <person name="Kohn T."/>
            <person name="Peeters S.H."/>
            <person name="Heuer A."/>
            <person name="Rast P."/>
            <person name="Oberbeckmann S."/>
            <person name="Bunk B."/>
            <person name="Jeske O."/>
            <person name="Meyerdierks A."/>
            <person name="Storesund J.E."/>
            <person name="Kallscheuer N."/>
            <person name="Luecker S."/>
            <person name="Lage O.M."/>
            <person name="Pohl T."/>
            <person name="Merkel B.J."/>
            <person name="Hornburger P."/>
            <person name="Mueller R.-W."/>
            <person name="Bruemmer F."/>
            <person name="Labrenz M."/>
            <person name="Spormann A.M."/>
            <person name="Op den Camp H."/>
            <person name="Overmann J."/>
            <person name="Amann R."/>
            <person name="Jetten M.S.M."/>
            <person name="Mascher T."/>
            <person name="Medema M.H."/>
            <person name="Devos D.P."/>
            <person name="Kaster A.-K."/>
            <person name="Ovreas L."/>
            <person name="Rohde M."/>
            <person name="Galperin M.Y."/>
            <person name="Jogler C."/>
        </authorList>
    </citation>
    <scope>NUCLEOTIDE SEQUENCE [LARGE SCALE GENOMIC DNA]</scope>
    <source>
        <strain evidence="3 4">ElP</strain>
    </source>
</reference>
<dbReference type="GO" id="GO:0006313">
    <property type="term" value="P:DNA transposition"/>
    <property type="evidence" value="ECO:0007669"/>
    <property type="project" value="InterPro"/>
</dbReference>
<dbReference type="Pfam" id="PF01609">
    <property type="entry name" value="DDE_Tnp_1"/>
    <property type="match status" value="1"/>
</dbReference>
<dbReference type="KEGG" id="tpla:ElP_54010"/>
<sequence>MPQHDLALTRYFVDLPDPRVDRTKKHALGDILVIALCATIAGADSCEEVERFGRAKHAWLKTFLALPNGIPSHDTFYRVFARFDPKRFAGAVARWMEAVCEVTGLRHVAIDGKAVRAAPGETFSGCLHLVSAWATENRLVLGQEPVADGSHEIAAIPELLKVLALKGALVTIDAAGCQKEIAGQVRDGGGDYLLAVKGNQPTLHEAVRAVFRRACEADFAGVRCDGHEQAEDGHGRHEGPDTVVVYDPAGLPPGWPDVAAVVLVGRERSLKGFDTSTAHFYITSLRGTAAELGRLVRRHWAVEDELHWMLDVAFGEDSNRTAAGHAGANLGLVRRVAASLLQQDPDRGSIKAKRLSAALDESYLMRVLRGFPAN</sequence>
<dbReference type="AlphaFoldDB" id="A0A518H9C8"/>
<dbReference type="OrthoDB" id="291219at2"/>
<evidence type="ECO:0000313" key="3">
    <source>
        <dbReference type="EMBL" id="QDV37462.1"/>
    </source>
</evidence>
<dbReference type="NCBIfam" id="NF033564">
    <property type="entry name" value="transpos_ISAs1"/>
    <property type="match status" value="1"/>
</dbReference>
<organism evidence="3 4">
    <name type="scientific">Tautonia plasticadhaerens</name>
    <dbReference type="NCBI Taxonomy" id="2527974"/>
    <lineage>
        <taxon>Bacteria</taxon>
        <taxon>Pseudomonadati</taxon>
        <taxon>Planctomycetota</taxon>
        <taxon>Planctomycetia</taxon>
        <taxon>Isosphaerales</taxon>
        <taxon>Isosphaeraceae</taxon>
        <taxon>Tautonia</taxon>
    </lineage>
</organism>
<dbReference type="Pfam" id="PF13808">
    <property type="entry name" value="DDE_Tnp_1_assoc"/>
    <property type="match status" value="1"/>
</dbReference>
<name>A0A518H9C8_9BACT</name>
<feature type="domain" description="H repeat-associated protein N-terminal" evidence="2">
    <location>
        <begin position="10"/>
        <end position="96"/>
    </location>
</feature>
<dbReference type="PANTHER" id="PTHR30298">
    <property type="entry name" value="H REPEAT-ASSOCIATED PREDICTED TRANSPOSASE"/>
    <property type="match status" value="1"/>
</dbReference>
<evidence type="ECO:0000313" key="4">
    <source>
        <dbReference type="Proteomes" id="UP000317835"/>
    </source>
</evidence>
<evidence type="ECO:0000259" key="1">
    <source>
        <dbReference type="Pfam" id="PF01609"/>
    </source>
</evidence>
<accession>A0A518H9C8</accession>
<dbReference type="EMBL" id="CP036426">
    <property type="protein sequence ID" value="QDV37462.1"/>
    <property type="molecule type" value="Genomic_DNA"/>
</dbReference>
<dbReference type="InterPro" id="IPR051698">
    <property type="entry name" value="Transposase_11-like"/>
</dbReference>
<gene>
    <name evidence="3" type="ORF">ElP_54010</name>
</gene>
<protein>
    <submittedName>
        <fullName evidence="3">Transposase DDE domain protein</fullName>
    </submittedName>
</protein>
<dbReference type="InterPro" id="IPR002559">
    <property type="entry name" value="Transposase_11"/>
</dbReference>